<dbReference type="RefSeq" id="WP_311843690.1">
    <property type="nucleotide sequence ID" value="NZ_JARQDC010000013.1"/>
</dbReference>
<reference evidence="1" key="1">
    <citation type="submission" date="2023-03" db="EMBL/GenBank/DDBJ databases">
        <authorList>
            <person name="Shen W."/>
            <person name="Cai J."/>
        </authorList>
    </citation>
    <scope>NUCLEOTIDE SEQUENCE</scope>
    <source>
        <strain evidence="1">Y37</strain>
    </source>
</reference>
<dbReference type="AlphaFoldDB" id="A0AAW8UDT1"/>
<dbReference type="EMBL" id="JARQDL010000013">
    <property type="protein sequence ID" value="MDT2946777.1"/>
    <property type="molecule type" value="Genomic_DNA"/>
</dbReference>
<accession>A0AAW8UDT1</accession>
<organism evidence="1 2">
    <name type="scientific">Lactococcus lactis</name>
    <dbReference type="NCBI Taxonomy" id="1358"/>
    <lineage>
        <taxon>Bacteria</taxon>
        <taxon>Bacillati</taxon>
        <taxon>Bacillota</taxon>
        <taxon>Bacilli</taxon>
        <taxon>Lactobacillales</taxon>
        <taxon>Streptococcaceae</taxon>
        <taxon>Lactococcus</taxon>
    </lineage>
</organism>
<dbReference type="InterPro" id="IPR025233">
    <property type="entry name" value="DUF4176"/>
</dbReference>
<gene>
    <name evidence="1" type="ORF">P7I04_12180</name>
</gene>
<protein>
    <submittedName>
        <fullName evidence="1">DUF4176 domain-containing protein</fullName>
    </submittedName>
</protein>
<proteinExistence type="predicted"/>
<comment type="caution">
    <text evidence="1">The sequence shown here is derived from an EMBL/GenBank/DDBJ whole genome shotgun (WGS) entry which is preliminary data.</text>
</comment>
<name>A0AAW8UDT1_9LACT</name>
<evidence type="ECO:0000313" key="2">
    <source>
        <dbReference type="Proteomes" id="UP001250218"/>
    </source>
</evidence>
<dbReference type="Pfam" id="PF13780">
    <property type="entry name" value="DUF4176"/>
    <property type="match status" value="1"/>
</dbReference>
<dbReference type="Proteomes" id="UP001250218">
    <property type="component" value="Unassembled WGS sequence"/>
</dbReference>
<evidence type="ECO:0000313" key="1">
    <source>
        <dbReference type="EMBL" id="MDT2946777.1"/>
    </source>
</evidence>
<sequence>MIKDYILPLGTVVTLQKGNITLMIVGRAQLFNDNGVIGYFDYSALAYPQGVVAEQEFAFFNDEDINEILFEGYRNDQEIEFANAYEENIAKVEYPKLTLTD</sequence>